<name>A0A1D3K0D9_PSEVE</name>
<evidence type="ECO:0000313" key="1">
    <source>
        <dbReference type="EMBL" id="SBW81806.1"/>
    </source>
</evidence>
<evidence type="ECO:0000313" key="2">
    <source>
        <dbReference type="Proteomes" id="UP000245431"/>
    </source>
</evidence>
<gene>
    <name evidence="1" type="ORF">PVE_R1G3924</name>
</gene>
<dbReference type="EMBL" id="LT599583">
    <property type="protein sequence ID" value="SBW81806.1"/>
    <property type="molecule type" value="Genomic_DNA"/>
</dbReference>
<accession>A0A1D3K0D9</accession>
<sequence>MGEGAPIPSNEAERLKEVAKFCPAGSDSDEVFDKIAAITSAYFNAPVTRVSIVDELCIIDTVTRAPMSELDRGMLNYFTEWVMMRICNRRARNFVDQPTGLFNRLRFEEDIHQTNRVNSAYEIDAVDVITPKVLNDIVKAPGYICAQDLILAITSRLQKCYPIIACFIKSVRRDSASFSMNEPGPEQICERILHNFKISATESLQKV</sequence>
<organism evidence="1 2">
    <name type="scientific">Pseudomonas veronii 1YdBTEX2</name>
    <dbReference type="NCBI Taxonomy" id="1295141"/>
    <lineage>
        <taxon>Bacteria</taxon>
        <taxon>Pseudomonadati</taxon>
        <taxon>Pseudomonadota</taxon>
        <taxon>Gammaproteobacteria</taxon>
        <taxon>Pseudomonadales</taxon>
        <taxon>Pseudomonadaceae</taxon>
        <taxon>Pseudomonas</taxon>
    </lineage>
</organism>
<dbReference type="Proteomes" id="UP000245431">
    <property type="component" value="Chromosome PVE_r1"/>
</dbReference>
<reference evidence="2" key="1">
    <citation type="submission" date="2016-07" db="EMBL/GenBank/DDBJ databases">
        <authorList>
            <person name="Florea S."/>
            <person name="Webb J.S."/>
            <person name="Jaromczyk J."/>
            <person name="Schardl C.L."/>
        </authorList>
    </citation>
    <scope>NUCLEOTIDE SEQUENCE [LARGE SCALE GENOMIC DNA]</scope>
    <source>
        <strain evidence="2">1YdBTEX2</strain>
    </source>
</reference>
<dbReference type="RefSeq" id="WP_026140025.1">
    <property type="nucleotide sequence ID" value="NZ_AOUH01000018.1"/>
</dbReference>
<dbReference type="AlphaFoldDB" id="A0A1D3K0D9"/>
<proteinExistence type="predicted"/>
<protein>
    <submittedName>
        <fullName evidence="1">Uncharacterized protein</fullName>
    </submittedName>
</protein>